<comment type="similarity">
    <text evidence="1 4">Belongs to the 5-formyltetrahydrofolate cyclo-ligase family.</text>
</comment>
<sequence>MASVAALRRELKRQRKQLPAAQRRDMSRQLCRHILNSHAFRNAGRFAAYLPFGGEPDLLPLIGIAAQQGKCCYLPRIDSRTGRLAFHRWQPGNMLVNNRFGIPEPSQQSPHTALFALDLILTPLLAFDPRGNRLGMGAGFYDRSFAFRRHRDCWHQPKLVGTAWAFQEQSNLDAQPWDVPLDAVVSELGWRCF</sequence>
<dbReference type="SUPFAM" id="SSF100950">
    <property type="entry name" value="NagB/RpiA/CoA transferase-like"/>
    <property type="match status" value="1"/>
</dbReference>
<keyword evidence="4" id="KW-0460">Magnesium</keyword>
<dbReference type="GO" id="GO:0030272">
    <property type="term" value="F:5-formyltetrahydrofolate cyclo-ligase activity"/>
    <property type="evidence" value="ECO:0007669"/>
    <property type="project" value="UniProtKB-EC"/>
</dbReference>
<comment type="cofactor">
    <cofactor evidence="4">
        <name>Mg(2+)</name>
        <dbReference type="ChEBI" id="CHEBI:18420"/>
    </cofactor>
</comment>
<evidence type="ECO:0000256" key="1">
    <source>
        <dbReference type="ARBA" id="ARBA00010638"/>
    </source>
</evidence>
<proteinExistence type="inferred from homology"/>
<protein>
    <recommendedName>
        <fullName evidence="4">5-formyltetrahydrofolate cyclo-ligase</fullName>
        <ecNumber evidence="4">6.3.3.2</ecNumber>
    </recommendedName>
</protein>
<keyword evidence="6" id="KW-1185">Reference proteome</keyword>
<organism evidence="5 6">
    <name type="scientific">Natronospira proteinivora</name>
    <dbReference type="NCBI Taxonomy" id="1807133"/>
    <lineage>
        <taxon>Bacteria</taxon>
        <taxon>Pseudomonadati</taxon>
        <taxon>Pseudomonadota</taxon>
        <taxon>Gammaproteobacteria</taxon>
        <taxon>Natronospirales</taxon>
        <taxon>Natronospiraceae</taxon>
        <taxon>Natronospira</taxon>
    </lineage>
</organism>
<reference evidence="5 6" key="1">
    <citation type="submission" date="2022-03" db="EMBL/GenBank/DDBJ databases">
        <title>Genomic Encyclopedia of Type Strains, Phase III (KMG-III): the genomes of soil and plant-associated and newly described type strains.</title>
        <authorList>
            <person name="Whitman W."/>
        </authorList>
    </citation>
    <scope>NUCLEOTIDE SEQUENCE [LARGE SCALE GENOMIC DNA]</scope>
    <source>
        <strain evidence="5 6">BSker1</strain>
    </source>
</reference>
<keyword evidence="4" id="KW-0479">Metal-binding</keyword>
<dbReference type="InterPro" id="IPR024185">
    <property type="entry name" value="FTHF_cligase-like_sf"/>
</dbReference>
<keyword evidence="5" id="KW-0436">Ligase</keyword>
<evidence type="ECO:0000313" key="5">
    <source>
        <dbReference type="EMBL" id="MCP1727531.1"/>
    </source>
</evidence>
<evidence type="ECO:0000256" key="4">
    <source>
        <dbReference type="RuleBase" id="RU361279"/>
    </source>
</evidence>
<comment type="catalytic activity">
    <reaction evidence="4">
        <text>(6S)-5-formyl-5,6,7,8-tetrahydrofolate + ATP = (6R)-5,10-methenyltetrahydrofolate + ADP + phosphate</text>
        <dbReference type="Rhea" id="RHEA:10488"/>
        <dbReference type="ChEBI" id="CHEBI:30616"/>
        <dbReference type="ChEBI" id="CHEBI:43474"/>
        <dbReference type="ChEBI" id="CHEBI:57455"/>
        <dbReference type="ChEBI" id="CHEBI:57457"/>
        <dbReference type="ChEBI" id="CHEBI:456216"/>
        <dbReference type="EC" id="6.3.3.2"/>
    </reaction>
</comment>
<dbReference type="RefSeq" id="WP_253447860.1">
    <property type="nucleotide sequence ID" value="NZ_JALJYF010000002.1"/>
</dbReference>
<dbReference type="EC" id="6.3.3.2" evidence="4"/>
<name>A0ABT1G8H3_9GAMM</name>
<dbReference type="PANTHER" id="PTHR23407:SF1">
    <property type="entry name" value="5-FORMYLTETRAHYDROFOLATE CYCLO-LIGASE"/>
    <property type="match status" value="1"/>
</dbReference>
<dbReference type="NCBIfam" id="TIGR02727">
    <property type="entry name" value="MTHFS_bact"/>
    <property type="match status" value="1"/>
</dbReference>
<dbReference type="Proteomes" id="UP001523550">
    <property type="component" value="Unassembled WGS sequence"/>
</dbReference>
<keyword evidence="3 4" id="KW-0067">ATP-binding</keyword>
<evidence type="ECO:0000313" key="6">
    <source>
        <dbReference type="Proteomes" id="UP001523550"/>
    </source>
</evidence>
<dbReference type="Gene3D" id="3.40.50.10420">
    <property type="entry name" value="NagB/RpiA/CoA transferase-like"/>
    <property type="match status" value="1"/>
</dbReference>
<dbReference type="Pfam" id="PF01812">
    <property type="entry name" value="5-FTHF_cyc-lig"/>
    <property type="match status" value="1"/>
</dbReference>
<dbReference type="InterPro" id="IPR037171">
    <property type="entry name" value="NagB/RpiA_transferase-like"/>
</dbReference>
<keyword evidence="2 4" id="KW-0547">Nucleotide-binding</keyword>
<dbReference type="EMBL" id="JALJYF010000002">
    <property type="protein sequence ID" value="MCP1727531.1"/>
    <property type="molecule type" value="Genomic_DNA"/>
</dbReference>
<evidence type="ECO:0000256" key="3">
    <source>
        <dbReference type="ARBA" id="ARBA00022840"/>
    </source>
</evidence>
<evidence type="ECO:0000256" key="2">
    <source>
        <dbReference type="ARBA" id="ARBA00022741"/>
    </source>
</evidence>
<accession>A0ABT1G8H3</accession>
<comment type="caution">
    <text evidence="5">The sequence shown here is derived from an EMBL/GenBank/DDBJ whole genome shotgun (WGS) entry which is preliminary data.</text>
</comment>
<dbReference type="PIRSF" id="PIRSF006806">
    <property type="entry name" value="FTHF_cligase"/>
    <property type="match status" value="1"/>
</dbReference>
<dbReference type="InterPro" id="IPR002698">
    <property type="entry name" value="FTHF_cligase"/>
</dbReference>
<gene>
    <name evidence="5" type="ORF">J2T60_001531</name>
</gene>
<dbReference type="PANTHER" id="PTHR23407">
    <property type="entry name" value="ATPASE INHIBITOR/5-FORMYLTETRAHYDROFOLATE CYCLO-LIGASE"/>
    <property type="match status" value="1"/>
</dbReference>